<feature type="compositionally biased region" description="Basic and acidic residues" evidence="6">
    <location>
        <begin position="128"/>
        <end position="141"/>
    </location>
</feature>
<evidence type="ECO:0000256" key="7">
    <source>
        <dbReference type="SAM" id="Phobius"/>
    </source>
</evidence>
<comment type="subcellular location">
    <subcellularLocation>
        <location evidence="1">Membrane</location>
    </subcellularLocation>
</comment>
<evidence type="ECO:0000256" key="5">
    <source>
        <dbReference type="ARBA" id="ARBA00023136"/>
    </source>
</evidence>
<dbReference type="InParanoid" id="A0A194X877"/>
<evidence type="ECO:0000256" key="1">
    <source>
        <dbReference type="ARBA" id="ARBA00004370"/>
    </source>
</evidence>
<dbReference type="EMBL" id="KQ947416">
    <property type="protein sequence ID" value="KUJ16373.1"/>
    <property type="molecule type" value="Genomic_DNA"/>
</dbReference>
<evidence type="ECO:0000313" key="8">
    <source>
        <dbReference type="EMBL" id="KUJ16373.1"/>
    </source>
</evidence>
<keyword evidence="3 7" id="KW-0812">Transmembrane</keyword>
<dbReference type="RefSeq" id="XP_018070728.1">
    <property type="nucleotide sequence ID" value="XM_018222600.1"/>
</dbReference>
<reference evidence="8 9" key="1">
    <citation type="submission" date="2015-10" db="EMBL/GenBank/DDBJ databases">
        <title>Full genome of DAOMC 229536 Phialocephala scopiformis, a fungal endophyte of spruce producing the potent anti-insectan compound rugulosin.</title>
        <authorList>
            <consortium name="DOE Joint Genome Institute"/>
            <person name="Walker A.K."/>
            <person name="Frasz S.L."/>
            <person name="Seifert K.A."/>
            <person name="Miller J.D."/>
            <person name="Mondo S.J."/>
            <person name="Labutti K."/>
            <person name="Lipzen A."/>
            <person name="Dockter R."/>
            <person name="Kennedy M."/>
            <person name="Grigoriev I.V."/>
            <person name="Spatafora J.W."/>
        </authorList>
    </citation>
    <scope>NUCLEOTIDE SEQUENCE [LARGE SCALE GENOMIC DNA]</scope>
    <source>
        <strain evidence="8 9">CBS 120377</strain>
    </source>
</reference>
<evidence type="ECO:0000256" key="4">
    <source>
        <dbReference type="ARBA" id="ARBA00022989"/>
    </source>
</evidence>
<dbReference type="Pfam" id="PF01679">
    <property type="entry name" value="Pmp3"/>
    <property type="match status" value="1"/>
</dbReference>
<feature type="transmembrane region" description="Helical" evidence="7">
    <location>
        <begin position="31"/>
        <end position="55"/>
    </location>
</feature>
<dbReference type="GeneID" id="28832326"/>
<comment type="similarity">
    <text evidence="2">Belongs to the UPF0057 (PMP3) family.</text>
</comment>
<feature type="transmembrane region" description="Helical" evidence="7">
    <location>
        <begin position="7"/>
        <end position="25"/>
    </location>
</feature>
<evidence type="ECO:0000256" key="3">
    <source>
        <dbReference type="ARBA" id="ARBA00022692"/>
    </source>
</evidence>
<dbReference type="KEGG" id="psco:LY89DRAFT_782637"/>
<dbReference type="Proteomes" id="UP000070700">
    <property type="component" value="Unassembled WGS sequence"/>
</dbReference>
<evidence type="ECO:0000256" key="2">
    <source>
        <dbReference type="ARBA" id="ARBA00009530"/>
    </source>
</evidence>
<dbReference type="AlphaFoldDB" id="A0A194X877"/>
<organism evidence="8 9">
    <name type="scientific">Mollisia scopiformis</name>
    <name type="common">Conifer needle endophyte fungus</name>
    <name type="synonym">Phialocephala scopiformis</name>
    <dbReference type="NCBI Taxonomy" id="149040"/>
    <lineage>
        <taxon>Eukaryota</taxon>
        <taxon>Fungi</taxon>
        <taxon>Dikarya</taxon>
        <taxon>Ascomycota</taxon>
        <taxon>Pezizomycotina</taxon>
        <taxon>Leotiomycetes</taxon>
        <taxon>Helotiales</taxon>
        <taxon>Mollisiaceae</taxon>
        <taxon>Mollisia</taxon>
    </lineage>
</organism>
<feature type="region of interest" description="Disordered" evidence="6">
    <location>
        <begin position="99"/>
        <end position="173"/>
    </location>
</feature>
<proteinExistence type="inferred from homology"/>
<gene>
    <name evidence="8" type="ORF">LY89DRAFT_782637</name>
</gene>
<dbReference type="OrthoDB" id="2152119at2759"/>
<evidence type="ECO:0000313" key="9">
    <source>
        <dbReference type="Proteomes" id="UP000070700"/>
    </source>
</evidence>
<feature type="compositionally biased region" description="Basic and acidic residues" evidence="6">
    <location>
        <begin position="99"/>
        <end position="117"/>
    </location>
</feature>
<evidence type="ECO:0000256" key="6">
    <source>
        <dbReference type="SAM" id="MobiDB-lite"/>
    </source>
</evidence>
<accession>A0A194X877</accession>
<keyword evidence="5 7" id="KW-0472">Membrane</keyword>
<sequence length="173" mass="19448">MLERMMIFLINIFLPPLSVMILAGVGPDCLINTLLFICGVIPAHIHGFYISCTYYSRKRKVRKGRFPGGRKSFIYSQQVINGGASDERVRELWKAKCRAEEGGNGRKKSGGREERTRSGRGSDSGGSGEERTWDGRRESRRVCTRNSTAGSRASSVRYNNHGQPMTEVKGWRM</sequence>
<feature type="compositionally biased region" description="Polar residues" evidence="6">
    <location>
        <begin position="144"/>
        <end position="163"/>
    </location>
</feature>
<name>A0A194X877_MOLSC</name>
<dbReference type="InterPro" id="IPR000612">
    <property type="entry name" value="PMP3"/>
</dbReference>
<dbReference type="GO" id="GO:0016020">
    <property type="term" value="C:membrane"/>
    <property type="evidence" value="ECO:0007669"/>
    <property type="project" value="UniProtKB-SubCell"/>
</dbReference>
<keyword evidence="4 7" id="KW-1133">Transmembrane helix</keyword>
<keyword evidence="9" id="KW-1185">Reference proteome</keyword>
<protein>
    <submittedName>
        <fullName evidence="8">Uncharacterized protein</fullName>
    </submittedName>
</protein>